<feature type="region of interest" description="Disordered" evidence="1">
    <location>
        <begin position="538"/>
        <end position="775"/>
    </location>
</feature>
<feature type="compositionally biased region" description="Basic and acidic residues" evidence="1">
    <location>
        <begin position="22"/>
        <end position="32"/>
    </location>
</feature>
<gene>
    <name evidence="2" type="ORF">IAR55_004067</name>
</gene>
<dbReference type="GeneID" id="92181325"/>
<comment type="caution">
    <text evidence="2">The sequence shown here is derived from an EMBL/GenBank/DDBJ whole genome shotgun (WGS) entry which is preliminary data.</text>
</comment>
<feature type="compositionally biased region" description="Pro residues" evidence="1">
    <location>
        <begin position="139"/>
        <end position="149"/>
    </location>
</feature>
<accession>A0AAW0YYD8</accession>
<dbReference type="Proteomes" id="UP001388673">
    <property type="component" value="Unassembled WGS sequence"/>
</dbReference>
<feature type="region of interest" description="Disordered" evidence="1">
    <location>
        <begin position="270"/>
        <end position="346"/>
    </location>
</feature>
<feature type="compositionally biased region" description="Polar residues" evidence="1">
    <location>
        <begin position="121"/>
        <end position="136"/>
    </location>
</feature>
<dbReference type="KEGG" id="kne:92181325"/>
<organism evidence="2 3">
    <name type="scientific">Kwoniella newhampshirensis</name>
    <dbReference type="NCBI Taxonomy" id="1651941"/>
    <lineage>
        <taxon>Eukaryota</taxon>
        <taxon>Fungi</taxon>
        <taxon>Dikarya</taxon>
        <taxon>Basidiomycota</taxon>
        <taxon>Agaricomycotina</taxon>
        <taxon>Tremellomycetes</taxon>
        <taxon>Tremellales</taxon>
        <taxon>Cryptococcaceae</taxon>
        <taxon>Kwoniella</taxon>
    </lineage>
</organism>
<feature type="compositionally biased region" description="Basic and acidic residues" evidence="1">
    <location>
        <begin position="671"/>
        <end position="680"/>
    </location>
</feature>
<feature type="compositionally biased region" description="Polar residues" evidence="1">
    <location>
        <begin position="623"/>
        <end position="635"/>
    </location>
</feature>
<feature type="compositionally biased region" description="Polar residues" evidence="1">
    <location>
        <begin position="538"/>
        <end position="555"/>
    </location>
</feature>
<protein>
    <submittedName>
        <fullName evidence="2">Uncharacterized protein</fullName>
    </submittedName>
</protein>
<name>A0AAW0YYD8_9TREE</name>
<proteinExistence type="predicted"/>
<evidence type="ECO:0000313" key="2">
    <source>
        <dbReference type="EMBL" id="KAK8853363.1"/>
    </source>
</evidence>
<sequence>MGSLGSFGSGSGKGSGGGQDTEQDRVEEKGGEGLRFTWRQKGKWRGPSQSPSAEAPHLPESRTPSPPTPESTVAPHLNFRRKDRSGEPSTTRSETISSGIAATEAPSISSIQSWSPPPTPLTSILETPSPRQTKTLVTYPPPTRLPPHISPYRNLPQGKAHPRQGQFLQLRTSPPEASTTVGSIAYPEMARADLRKVLEERRSRISIQGINTETKPKRNSIEIDWRKNRNRRNKAGQRAMHPASIKFTDQAHPERSPSFLRPRMAFADKLTKSQPSSPPLQGRQSVASEPSLSSSKTRILVTIDEKKLREGKTPTPSATFRARSTHRHLPGSQHTPVHATLSDRDDKPLGLSITTAVPSASRRMIMGPYAHWPSSVQPTHSISHTEISQIFEIVPVAKDKEIKTTEYWSQNRGAQQWVEFQQAERPRPVAEEVKEEIEQHFAQVDPATPIDEEELQALEGIAEEIALEFEIRFQRSEVADLTSLPTFGQAGYLLQSENQAERQGRISHGTSYTPPLRSIPIWRTGAAPSRLERFIGSLSDQSSPEETQSQQAMSRSNDKIPLPISSGILHRSSREPPPITHWESGTAEGKIRGSRPVSGFPAGGAAGRHSFVPPITSRGHPSALTQRDAQQSGSLDSILEESETSPPIPTSTIIGWSTGSKLASVAEDVEEGKGSVERTSSDQPSESPVMSRRGNVDLKTSAAPSTSMARSVSASRTRDKRQSISDSSPGSIPMARETQAVSSTLTGPSTSTARTLSQSASRRVPPEWQYGTKPALEYQVPGSVPMSTRRRSVFPIPLDYLIPGAKSYGETARPVSGFDTPSPLTSEDGSPTTTLGTPSPHPSPESAVTTSMAESPSPPSSAGFHTSSVLGTSSPPTFSAHDVPSPHLQTPGETFTSQMELEVESVEVKESEEVSESSTRNIETEDAEAHTRWQEAWLEALSAPTGFGDPLSTIEEEAEESGHGSTPVGSTREEGGEAEVI</sequence>
<feature type="compositionally biased region" description="Polar residues" evidence="1">
    <location>
        <begin position="863"/>
        <end position="877"/>
    </location>
</feature>
<feature type="region of interest" description="Disordered" evidence="1">
    <location>
        <begin position="807"/>
        <end position="930"/>
    </location>
</feature>
<evidence type="ECO:0000313" key="3">
    <source>
        <dbReference type="Proteomes" id="UP001388673"/>
    </source>
</evidence>
<dbReference type="RefSeq" id="XP_066802549.1">
    <property type="nucleotide sequence ID" value="XM_066947170.1"/>
</dbReference>
<feature type="compositionally biased region" description="Polar residues" evidence="1">
    <location>
        <begin position="282"/>
        <end position="297"/>
    </location>
</feature>
<keyword evidence="3" id="KW-1185">Reference proteome</keyword>
<feature type="compositionally biased region" description="Polar residues" evidence="1">
    <location>
        <begin position="887"/>
        <end position="899"/>
    </location>
</feature>
<feature type="compositionally biased region" description="Polar residues" evidence="1">
    <location>
        <begin position="87"/>
        <end position="100"/>
    </location>
</feature>
<feature type="compositionally biased region" description="Basic and acidic residues" evidence="1">
    <location>
        <begin position="303"/>
        <end position="312"/>
    </location>
</feature>
<feature type="region of interest" description="Disordered" evidence="1">
    <location>
        <begin position="943"/>
        <end position="981"/>
    </location>
</feature>
<evidence type="ECO:0000256" key="1">
    <source>
        <dbReference type="SAM" id="MobiDB-lite"/>
    </source>
</evidence>
<feature type="compositionally biased region" description="Polar residues" evidence="1">
    <location>
        <begin position="739"/>
        <end position="761"/>
    </location>
</feature>
<feature type="region of interest" description="Disordered" evidence="1">
    <location>
        <begin position="1"/>
        <end position="160"/>
    </location>
</feature>
<dbReference type="AlphaFoldDB" id="A0AAW0YYD8"/>
<dbReference type="EMBL" id="JBCAWK010000007">
    <property type="protein sequence ID" value="KAK8853363.1"/>
    <property type="molecule type" value="Genomic_DNA"/>
</dbReference>
<feature type="compositionally biased region" description="Polar residues" evidence="1">
    <location>
        <begin position="702"/>
        <end position="715"/>
    </location>
</feature>
<feature type="compositionally biased region" description="Polar residues" evidence="1">
    <location>
        <begin position="650"/>
        <end position="661"/>
    </location>
</feature>
<feature type="compositionally biased region" description="Gly residues" evidence="1">
    <location>
        <begin position="1"/>
        <end position="19"/>
    </location>
</feature>
<reference evidence="2 3" key="1">
    <citation type="journal article" date="2024" name="bioRxiv">
        <title>Comparative genomics of Cryptococcus and Kwoniella reveals pathogenesis evolution and contrasting karyotype dynamics via intercentromeric recombination or chromosome fusion.</title>
        <authorList>
            <person name="Coelho M.A."/>
            <person name="David-Palma M."/>
            <person name="Shea T."/>
            <person name="Bowers K."/>
            <person name="McGinley-Smith S."/>
            <person name="Mohammad A.W."/>
            <person name="Gnirke A."/>
            <person name="Yurkov A.M."/>
            <person name="Nowrousian M."/>
            <person name="Sun S."/>
            <person name="Cuomo C.A."/>
            <person name="Heitman J."/>
        </authorList>
    </citation>
    <scope>NUCLEOTIDE SEQUENCE [LARGE SCALE GENOMIC DNA]</scope>
    <source>
        <strain evidence="2 3">CBS 13917</strain>
    </source>
</reference>